<reference evidence="6 7" key="1">
    <citation type="journal article" date="2015" name="Nature">
        <title>rRNA introns, odd ribosomes, and small enigmatic genomes across a large radiation of phyla.</title>
        <authorList>
            <person name="Brown C.T."/>
            <person name="Hug L.A."/>
            <person name="Thomas B.C."/>
            <person name="Sharon I."/>
            <person name="Castelle C.J."/>
            <person name="Singh A."/>
            <person name="Wilkins M.J."/>
            <person name="Williams K.H."/>
            <person name="Banfield J.F."/>
        </authorList>
    </citation>
    <scope>NUCLEOTIDE SEQUENCE [LARGE SCALE GENOMIC DNA]</scope>
</reference>
<dbReference type="Pfam" id="PF13180">
    <property type="entry name" value="PDZ_2"/>
    <property type="match status" value="1"/>
</dbReference>
<evidence type="ECO:0000256" key="4">
    <source>
        <dbReference type="SAM" id="Phobius"/>
    </source>
</evidence>
<dbReference type="EMBL" id="LCBN01000061">
    <property type="protein sequence ID" value="KKS11892.1"/>
    <property type="molecule type" value="Genomic_DNA"/>
</dbReference>
<dbReference type="PROSITE" id="PS50106">
    <property type="entry name" value="PDZ"/>
    <property type="match status" value="1"/>
</dbReference>
<keyword evidence="2" id="KW-0645">Protease</keyword>
<dbReference type="InterPro" id="IPR009003">
    <property type="entry name" value="Peptidase_S1_PA"/>
</dbReference>
<dbReference type="GO" id="GO:0006508">
    <property type="term" value="P:proteolysis"/>
    <property type="evidence" value="ECO:0007669"/>
    <property type="project" value="UniProtKB-KW"/>
</dbReference>
<dbReference type="GO" id="GO:0004252">
    <property type="term" value="F:serine-type endopeptidase activity"/>
    <property type="evidence" value="ECO:0007669"/>
    <property type="project" value="InterPro"/>
</dbReference>
<dbReference type="InterPro" id="IPR051201">
    <property type="entry name" value="Chloro_Bact_Ser_Proteases"/>
</dbReference>
<dbReference type="InterPro" id="IPR036034">
    <property type="entry name" value="PDZ_sf"/>
</dbReference>
<comment type="similarity">
    <text evidence="1">Belongs to the peptidase S1C family.</text>
</comment>
<evidence type="ECO:0000313" key="6">
    <source>
        <dbReference type="EMBL" id="KKS11892.1"/>
    </source>
</evidence>
<proteinExistence type="inferred from homology"/>
<dbReference type="AlphaFoldDB" id="A0A0G0WIM9"/>
<keyword evidence="4" id="KW-1133">Transmembrane helix</keyword>
<dbReference type="SUPFAM" id="SSF50156">
    <property type="entry name" value="PDZ domain-like"/>
    <property type="match status" value="1"/>
</dbReference>
<dbReference type="PANTHER" id="PTHR43343:SF3">
    <property type="entry name" value="PROTEASE DO-LIKE 8, CHLOROPLASTIC"/>
    <property type="match status" value="1"/>
</dbReference>
<gene>
    <name evidence="6" type="ORF">UU67_C0061G0004</name>
</gene>
<dbReference type="SMART" id="SM00228">
    <property type="entry name" value="PDZ"/>
    <property type="match status" value="1"/>
</dbReference>
<evidence type="ECO:0000256" key="2">
    <source>
        <dbReference type="ARBA" id="ARBA00022670"/>
    </source>
</evidence>
<comment type="caution">
    <text evidence="6">The sequence shown here is derived from an EMBL/GenBank/DDBJ whole genome shotgun (WGS) entry which is preliminary data.</text>
</comment>
<accession>A0A0G0WIM9</accession>
<sequence length="376" mass="39716">MEKQPPRQLPKLSTLFLAIILGVLSGIGIFQLASKGLLPVGNLPKIEIPAPQKTVSIVEEENAVISVVEKVSPSVVAIGATARIFNPFDPFSVPRSQNNTIGTGFIVSDKGIVVTNKHVVVDPNTRYNVVTRDGQKFEVRKIYRDPILDLAIVQIDSGGLKALEMGDSSKLKVGQTVIAIGNALGQFTNTVTTGIVSGLGRRVVAGDPFSGTAESLDDLIQTDAAINPGNSGGPLLNSAGQVIGVNVATTEGAQNIGFAIPINSVKKIADEFIEKGAVSRPFLGVSYRFIDRDVAILNEVPQGAYVQEIVEGSAAEKAGLEVGDIITKIDGKTVDGESVISETITGKRIGDTLTLTVWNNGKSRDIKATLQELPNQ</sequence>
<keyword evidence="4" id="KW-0812">Transmembrane</keyword>
<dbReference type="Proteomes" id="UP000034753">
    <property type="component" value="Unassembled WGS sequence"/>
</dbReference>
<dbReference type="InterPro" id="IPR043504">
    <property type="entry name" value="Peptidase_S1_PA_chymotrypsin"/>
</dbReference>
<evidence type="ECO:0000313" key="7">
    <source>
        <dbReference type="Proteomes" id="UP000034753"/>
    </source>
</evidence>
<name>A0A0G0WIM9_9BACT</name>
<evidence type="ECO:0000256" key="1">
    <source>
        <dbReference type="ARBA" id="ARBA00010541"/>
    </source>
</evidence>
<evidence type="ECO:0000259" key="5">
    <source>
        <dbReference type="PROSITE" id="PS50106"/>
    </source>
</evidence>
<keyword evidence="4" id="KW-0472">Membrane</keyword>
<feature type="domain" description="PDZ" evidence="5">
    <location>
        <begin position="273"/>
        <end position="361"/>
    </location>
</feature>
<dbReference type="Pfam" id="PF13365">
    <property type="entry name" value="Trypsin_2"/>
    <property type="match status" value="1"/>
</dbReference>
<keyword evidence="3" id="KW-0378">Hydrolase</keyword>
<dbReference type="Gene3D" id="2.40.10.10">
    <property type="entry name" value="Trypsin-like serine proteases"/>
    <property type="match status" value="2"/>
</dbReference>
<dbReference type="InterPro" id="IPR001940">
    <property type="entry name" value="Peptidase_S1C"/>
</dbReference>
<feature type="transmembrane region" description="Helical" evidence="4">
    <location>
        <begin position="12"/>
        <end position="33"/>
    </location>
</feature>
<dbReference type="PRINTS" id="PR00834">
    <property type="entry name" value="PROTEASES2C"/>
</dbReference>
<dbReference type="SUPFAM" id="SSF50494">
    <property type="entry name" value="Trypsin-like serine proteases"/>
    <property type="match status" value="1"/>
</dbReference>
<dbReference type="InterPro" id="IPR001478">
    <property type="entry name" value="PDZ"/>
</dbReference>
<dbReference type="Gene3D" id="2.30.42.10">
    <property type="match status" value="1"/>
</dbReference>
<dbReference type="PANTHER" id="PTHR43343">
    <property type="entry name" value="PEPTIDASE S12"/>
    <property type="match status" value="1"/>
</dbReference>
<protein>
    <submittedName>
        <fullName evidence="6">2-alkenal reductase</fullName>
    </submittedName>
</protein>
<evidence type="ECO:0000256" key="3">
    <source>
        <dbReference type="ARBA" id="ARBA00022801"/>
    </source>
</evidence>
<organism evidence="6 7">
    <name type="scientific">Candidatus Daviesbacteria bacterium GW2011_GWB1_41_5</name>
    <dbReference type="NCBI Taxonomy" id="1618429"/>
    <lineage>
        <taxon>Bacteria</taxon>
        <taxon>Candidatus Daviesiibacteriota</taxon>
    </lineage>
</organism>